<protein>
    <submittedName>
        <fullName evidence="1">Uncharacterized protein</fullName>
    </submittedName>
</protein>
<reference evidence="1 2" key="1">
    <citation type="journal article" date="2021" name="Commun. Biol.">
        <title>The genome of Shorea leprosula (Dipterocarpaceae) highlights the ecological relevance of drought in aseasonal tropical rainforests.</title>
        <authorList>
            <person name="Ng K.K.S."/>
            <person name="Kobayashi M.J."/>
            <person name="Fawcett J.A."/>
            <person name="Hatakeyama M."/>
            <person name="Paape T."/>
            <person name="Ng C.H."/>
            <person name="Ang C.C."/>
            <person name="Tnah L.H."/>
            <person name="Lee C.T."/>
            <person name="Nishiyama T."/>
            <person name="Sese J."/>
            <person name="O'Brien M.J."/>
            <person name="Copetti D."/>
            <person name="Mohd Noor M.I."/>
            <person name="Ong R.C."/>
            <person name="Putra M."/>
            <person name="Sireger I.Z."/>
            <person name="Indrioko S."/>
            <person name="Kosugi Y."/>
            <person name="Izuno A."/>
            <person name="Isagi Y."/>
            <person name="Lee S.L."/>
            <person name="Shimizu K.K."/>
        </authorList>
    </citation>
    <scope>NUCLEOTIDE SEQUENCE [LARGE SCALE GENOMIC DNA]</scope>
    <source>
        <strain evidence="1">214</strain>
    </source>
</reference>
<dbReference type="Proteomes" id="UP001054252">
    <property type="component" value="Unassembled WGS sequence"/>
</dbReference>
<sequence>RSSGSNTKGLEKRIPVSGTNRQLVRQNKIGRRPGHNGLGGLVLFAENAVVYGNRLGDAILQEFQLLAKASATTEKLGLTSRQLVQGRFGLVELSTEFENGRLGAFPLGSGNLDIARFGVGPNTLQATTGGDVHLAHQFALAATGTLRRHNPALERDLLGQTQTTDCRRNLAGTRHGGRKIVARTQLKEEGGVVLRATPCTIITKLMALTGDTGVTDLTVYTVGAPVT</sequence>
<evidence type="ECO:0000313" key="2">
    <source>
        <dbReference type="Proteomes" id="UP001054252"/>
    </source>
</evidence>
<gene>
    <name evidence="1" type="ORF">SLEP1_g60057</name>
</gene>
<organism evidence="1 2">
    <name type="scientific">Rubroshorea leprosula</name>
    <dbReference type="NCBI Taxonomy" id="152421"/>
    <lineage>
        <taxon>Eukaryota</taxon>
        <taxon>Viridiplantae</taxon>
        <taxon>Streptophyta</taxon>
        <taxon>Embryophyta</taxon>
        <taxon>Tracheophyta</taxon>
        <taxon>Spermatophyta</taxon>
        <taxon>Magnoliopsida</taxon>
        <taxon>eudicotyledons</taxon>
        <taxon>Gunneridae</taxon>
        <taxon>Pentapetalae</taxon>
        <taxon>rosids</taxon>
        <taxon>malvids</taxon>
        <taxon>Malvales</taxon>
        <taxon>Dipterocarpaceae</taxon>
        <taxon>Rubroshorea</taxon>
    </lineage>
</organism>
<keyword evidence="2" id="KW-1185">Reference proteome</keyword>
<dbReference type="AlphaFoldDB" id="A0AAV5MXU6"/>
<feature type="non-terminal residue" evidence="1">
    <location>
        <position position="1"/>
    </location>
</feature>
<comment type="caution">
    <text evidence="1">The sequence shown here is derived from an EMBL/GenBank/DDBJ whole genome shotgun (WGS) entry which is preliminary data.</text>
</comment>
<accession>A0AAV5MXU6</accession>
<dbReference type="EMBL" id="BPVZ01001490">
    <property type="protein sequence ID" value="GKV53536.1"/>
    <property type="molecule type" value="Genomic_DNA"/>
</dbReference>
<proteinExistence type="predicted"/>
<name>A0AAV5MXU6_9ROSI</name>
<evidence type="ECO:0000313" key="1">
    <source>
        <dbReference type="EMBL" id="GKV53536.1"/>
    </source>
</evidence>